<dbReference type="InterPro" id="IPR036388">
    <property type="entry name" value="WH-like_DNA-bd_sf"/>
</dbReference>
<dbReference type="CDD" id="cd00609">
    <property type="entry name" value="AAT_like"/>
    <property type="match status" value="1"/>
</dbReference>
<feature type="domain" description="HTH gntR-type" evidence="6">
    <location>
        <begin position="12"/>
        <end position="80"/>
    </location>
</feature>
<dbReference type="HOGENOM" id="CLU_017584_0_1_0"/>
<dbReference type="GO" id="GO:0003700">
    <property type="term" value="F:DNA-binding transcription factor activity"/>
    <property type="evidence" value="ECO:0007669"/>
    <property type="project" value="InterPro"/>
</dbReference>
<reference evidence="7 8" key="1">
    <citation type="journal article" date="2010" name="Stand. Genomic Sci.">
        <title>Non-contiguous finished genome sequence of Aminomonas paucivorans type strain (GLU-3).</title>
        <authorList>
            <person name="Pitluck S."/>
            <person name="Yasawong M."/>
            <person name="Held B."/>
            <person name="Lapidus A."/>
            <person name="Nolan M."/>
            <person name="Copeland A."/>
            <person name="Lucas S."/>
            <person name="Del Rio T.G."/>
            <person name="Tice H."/>
            <person name="Cheng J.F."/>
            <person name="Chertkov O."/>
            <person name="Goodwin L."/>
            <person name="Tapia R."/>
            <person name="Han C."/>
            <person name="Liolios K."/>
            <person name="Ivanova N."/>
            <person name="Mavromatis K."/>
            <person name="Ovchinnikova G."/>
            <person name="Pati A."/>
            <person name="Chen A."/>
            <person name="Palaniappan K."/>
            <person name="Land M."/>
            <person name="Hauser L."/>
            <person name="Chang Y.J."/>
            <person name="Jeffries C.D."/>
            <person name="Pukall R."/>
            <person name="Spring S."/>
            <person name="Rohde M."/>
            <person name="Sikorski J."/>
            <person name="Goker M."/>
            <person name="Woyke T."/>
            <person name="Bristow J."/>
            <person name="Eisen J.A."/>
            <person name="Markowitz V."/>
            <person name="Hugenholtz P."/>
            <person name="Kyrpides N.C."/>
            <person name="Klenk H.P."/>
        </authorList>
    </citation>
    <scope>NUCLEOTIDE SEQUENCE [LARGE SCALE GENOMIC DNA]</scope>
    <source>
        <strain evidence="7 8">DSM 12260</strain>
    </source>
</reference>
<dbReference type="GO" id="GO:0003677">
    <property type="term" value="F:DNA binding"/>
    <property type="evidence" value="ECO:0007669"/>
    <property type="project" value="UniProtKB-KW"/>
</dbReference>
<keyword evidence="2" id="KW-0663">Pyridoxal phosphate</keyword>
<dbReference type="InterPro" id="IPR015424">
    <property type="entry name" value="PyrdxlP-dep_Trfase"/>
</dbReference>
<keyword evidence="5" id="KW-0804">Transcription</keyword>
<sequence length="452" mass="48804">MLEVPLDRRDRAPLYRQIAQHLSRMIERGALAPGQKLPSARELASSLGVSRTTANLAYDALEGEGRIRVRGRSGTFVVSRPDGELLVSGGVPLPQPLDLASGEPSPDLLPDPSHLRFLREGLGEGDLSLFAPSPVPGREALRRALVRHAATRGIPARWEDLVVTSGGQEGLCLAFEALKSLGVRRVFFEELTYPDAPRIARGVGLSACPLPFEEAPLVEALGEAGPGDGVYLVPSFHNPTGRTLSMEARKALLERSAARGFWILEDDTYGELRYGETSVPALKALEGSDRVVYVGSFSQVLLPGWRTGYVLAPEAVLGPLCALKALRVGALSSLVQGLVLRFLEGGGLEDALSRNRGVLSHRMRRFREALRNVLGERAPLLPEGGVFLWLDTAPFSGDKARSLLAARGVLVVSGQEFCLRRRTERAVRLCVARLGLRELDEAAGILGTLVGR</sequence>
<keyword evidence="7" id="KW-0032">Aminotransferase</keyword>
<dbReference type="SUPFAM" id="SSF53383">
    <property type="entry name" value="PLP-dependent transferases"/>
    <property type="match status" value="1"/>
</dbReference>
<dbReference type="AlphaFoldDB" id="E3D0K7"/>
<dbReference type="PANTHER" id="PTHR46577">
    <property type="entry name" value="HTH-TYPE TRANSCRIPTIONAL REGULATORY PROTEIN GABR"/>
    <property type="match status" value="1"/>
</dbReference>
<evidence type="ECO:0000259" key="6">
    <source>
        <dbReference type="PROSITE" id="PS50949"/>
    </source>
</evidence>
<protein>
    <submittedName>
        <fullName evidence="7">Transcriptional regulator, GntR family with aminotransferase domain</fullName>
    </submittedName>
</protein>
<dbReference type="InterPro" id="IPR015421">
    <property type="entry name" value="PyrdxlP-dep_Trfase_major"/>
</dbReference>
<gene>
    <name evidence="7" type="ORF">Apau_0597</name>
</gene>
<dbReference type="Pfam" id="PF00155">
    <property type="entry name" value="Aminotran_1_2"/>
    <property type="match status" value="1"/>
</dbReference>
<dbReference type="OrthoDB" id="1360at2"/>
<dbReference type="PROSITE" id="PS50949">
    <property type="entry name" value="HTH_GNTR"/>
    <property type="match status" value="1"/>
</dbReference>
<comment type="similarity">
    <text evidence="1">In the C-terminal section; belongs to the class-I pyridoxal-phosphate-dependent aminotransferase family.</text>
</comment>
<keyword evidence="4" id="KW-0238">DNA-binding</keyword>
<dbReference type="InterPro" id="IPR036390">
    <property type="entry name" value="WH_DNA-bd_sf"/>
</dbReference>
<proteinExistence type="inferred from homology"/>
<evidence type="ECO:0000256" key="4">
    <source>
        <dbReference type="ARBA" id="ARBA00023125"/>
    </source>
</evidence>
<evidence type="ECO:0000256" key="2">
    <source>
        <dbReference type="ARBA" id="ARBA00022898"/>
    </source>
</evidence>
<dbReference type="GO" id="GO:0008483">
    <property type="term" value="F:transaminase activity"/>
    <property type="evidence" value="ECO:0007669"/>
    <property type="project" value="UniProtKB-KW"/>
</dbReference>
<dbReference type="CDD" id="cd07377">
    <property type="entry name" value="WHTH_GntR"/>
    <property type="match status" value="1"/>
</dbReference>
<dbReference type="GO" id="GO:0030170">
    <property type="term" value="F:pyridoxal phosphate binding"/>
    <property type="evidence" value="ECO:0007669"/>
    <property type="project" value="InterPro"/>
</dbReference>
<dbReference type="InterPro" id="IPR051446">
    <property type="entry name" value="HTH_trans_reg/aminotransferase"/>
</dbReference>
<accession>E3D0K7</accession>
<dbReference type="Proteomes" id="UP000005096">
    <property type="component" value="Chromosome"/>
</dbReference>
<evidence type="ECO:0000256" key="3">
    <source>
        <dbReference type="ARBA" id="ARBA00023015"/>
    </source>
</evidence>
<dbReference type="eggNOG" id="COG1167">
    <property type="taxonomic scope" value="Bacteria"/>
</dbReference>
<evidence type="ECO:0000313" key="7">
    <source>
        <dbReference type="EMBL" id="EFQ23026.1"/>
    </source>
</evidence>
<dbReference type="InterPro" id="IPR000524">
    <property type="entry name" value="Tscrpt_reg_HTH_GntR"/>
</dbReference>
<dbReference type="SUPFAM" id="SSF46785">
    <property type="entry name" value="Winged helix' DNA-binding domain"/>
    <property type="match status" value="1"/>
</dbReference>
<dbReference type="PaxDb" id="584708-Apau_0597"/>
<name>E3D0K7_9BACT</name>
<evidence type="ECO:0000313" key="8">
    <source>
        <dbReference type="Proteomes" id="UP000005096"/>
    </source>
</evidence>
<dbReference type="EMBL" id="CM001022">
    <property type="protein sequence ID" value="EFQ23026.1"/>
    <property type="molecule type" value="Genomic_DNA"/>
</dbReference>
<evidence type="ECO:0000256" key="1">
    <source>
        <dbReference type="ARBA" id="ARBA00005384"/>
    </source>
</evidence>
<organism evidence="7 8">
    <name type="scientific">Aminomonas paucivorans DSM 12260</name>
    <dbReference type="NCBI Taxonomy" id="584708"/>
    <lineage>
        <taxon>Bacteria</taxon>
        <taxon>Thermotogati</taxon>
        <taxon>Synergistota</taxon>
        <taxon>Synergistia</taxon>
        <taxon>Synergistales</taxon>
        <taxon>Synergistaceae</taxon>
        <taxon>Aminomonas</taxon>
    </lineage>
</organism>
<dbReference type="RefSeq" id="WP_006300185.1">
    <property type="nucleotide sequence ID" value="NZ_CM001022.1"/>
</dbReference>
<dbReference type="STRING" id="584708.Apau_0597"/>
<keyword evidence="7" id="KW-0808">Transferase</keyword>
<dbReference type="SMART" id="SM00345">
    <property type="entry name" value="HTH_GNTR"/>
    <property type="match status" value="1"/>
</dbReference>
<dbReference type="Gene3D" id="3.40.640.10">
    <property type="entry name" value="Type I PLP-dependent aspartate aminotransferase-like (Major domain)"/>
    <property type="match status" value="1"/>
</dbReference>
<keyword evidence="8" id="KW-1185">Reference proteome</keyword>
<evidence type="ECO:0000256" key="5">
    <source>
        <dbReference type="ARBA" id="ARBA00023163"/>
    </source>
</evidence>
<dbReference type="InterPro" id="IPR004839">
    <property type="entry name" value="Aminotransferase_I/II_large"/>
</dbReference>
<keyword evidence="3" id="KW-0805">Transcription regulation</keyword>
<dbReference type="Gene3D" id="1.10.10.10">
    <property type="entry name" value="Winged helix-like DNA-binding domain superfamily/Winged helix DNA-binding domain"/>
    <property type="match status" value="1"/>
</dbReference>
<dbReference type="PRINTS" id="PR00035">
    <property type="entry name" value="HTHGNTR"/>
</dbReference>
<dbReference type="PANTHER" id="PTHR46577:SF1">
    <property type="entry name" value="HTH-TYPE TRANSCRIPTIONAL REGULATORY PROTEIN GABR"/>
    <property type="match status" value="1"/>
</dbReference>
<dbReference type="Pfam" id="PF00392">
    <property type="entry name" value="GntR"/>
    <property type="match status" value="1"/>
</dbReference>